<reference evidence="1" key="2">
    <citation type="journal article" date="2015" name="Fish Shellfish Immunol.">
        <title>Early steps in the European eel (Anguilla anguilla)-Vibrio vulnificus interaction in the gills: Role of the RtxA13 toxin.</title>
        <authorList>
            <person name="Callol A."/>
            <person name="Pajuelo D."/>
            <person name="Ebbesson L."/>
            <person name="Teles M."/>
            <person name="MacKenzie S."/>
            <person name="Amaro C."/>
        </authorList>
    </citation>
    <scope>NUCLEOTIDE SEQUENCE</scope>
</reference>
<proteinExistence type="predicted"/>
<reference evidence="1" key="1">
    <citation type="submission" date="2014-11" db="EMBL/GenBank/DDBJ databases">
        <authorList>
            <person name="Amaro Gonzalez C."/>
        </authorList>
    </citation>
    <scope>NUCLEOTIDE SEQUENCE</scope>
</reference>
<protein>
    <submittedName>
        <fullName evidence="1">Uncharacterized protein</fullName>
    </submittedName>
</protein>
<dbReference type="AlphaFoldDB" id="A0A0E9V8W6"/>
<dbReference type="EMBL" id="GBXM01034899">
    <property type="protein sequence ID" value="JAH73678.1"/>
    <property type="molecule type" value="Transcribed_RNA"/>
</dbReference>
<organism evidence="1">
    <name type="scientific">Anguilla anguilla</name>
    <name type="common">European freshwater eel</name>
    <name type="synonym">Muraena anguilla</name>
    <dbReference type="NCBI Taxonomy" id="7936"/>
    <lineage>
        <taxon>Eukaryota</taxon>
        <taxon>Metazoa</taxon>
        <taxon>Chordata</taxon>
        <taxon>Craniata</taxon>
        <taxon>Vertebrata</taxon>
        <taxon>Euteleostomi</taxon>
        <taxon>Actinopterygii</taxon>
        <taxon>Neopterygii</taxon>
        <taxon>Teleostei</taxon>
        <taxon>Anguilliformes</taxon>
        <taxon>Anguillidae</taxon>
        <taxon>Anguilla</taxon>
    </lineage>
</organism>
<sequence>MNEYVHNVTFITTIFNSVNSKVL</sequence>
<name>A0A0E9V8W6_ANGAN</name>
<evidence type="ECO:0000313" key="1">
    <source>
        <dbReference type="EMBL" id="JAH73678.1"/>
    </source>
</evidence>
<accession>A0A0E9V8W6</accession>